<keyword evidence="1" id="KW-1133">Transmembrane helix</keyword>
<evidence type="ECO:0000313" key="2">
    <source>
        <dbReference type="EMBL" id="MBB3193978.1"/>
    </source>
</evidence>
<protein>
    <submittedName>
        <fullName evidence="2">Uncharacterized protein</fullName>
    </submittedName>
</protein>
<evidence type="ECO:0000313" key="3">
    <source>
        <dbReference type="Proteomes" id="UP000574369"/>
    </source>
</evidence>
<evidence type="ECO:0000256" key="1">
    <source>
        <dbReference type="SAM" id="Phobius"/>
    </source>
</evidence>
<accession>A0ABR6GS68</accession>
<dbReference type="Proteomes" id="UP000574369">
    <property type="component" value="Unassembled WGS sequence"/>
</dbReference>
<dbReference type="EMBL" id="JACHXO010000002">
    <property type="protein sequence ID" value="MBB3193978.1"/>
    <property type="molecule type" value="Genomic_DNA"/>
</dbReference>
<proteinExistence type="predicted"/>
<keyword evidence="1" id="KW-0472">Membrane</keyword>
<dbReference type="RefSeq" id="WP_259373051.1">
    <property type="nucleotide sequence ID" value="NZ_JACHXO010000002.1"/>
</dbReference>
<comment type="caution">
    <text evidence="2">The sequence shown here is derived from an EMBL/GenBank/DDBJ whole genome shotgun (WGS) entry which is preliminary data.</text>
</comment>
<keyword evidence="1" id="KW-0812">Transmembrane</keyword>
<sequence>MSEDLDPIASEALGQITEIGGLFLAALLIVLALAAPAVLT</sequence>
<feature type="transmembrane region" description="Helical" evidence="1">
    <location>
        <begin position="20"/>
        <end position="39"/>
    </location>
</feature>
<gene>
    <name evidence="2" type="ORF">FHS28_001363</name>
</gene>
<organism evidence="2 3">
    <name type="scientific">Roseateles terrae</name>
    <dbReference type="NCBI Taxonomy" id="431060"/>
    <lineage>
        <taxon>Bacteria</taxon>
        <taxon>Pseudomonadati</taxon>
        <taxon>Pseudomonadota</taxon>
        <taxon>Betaproteobacteria</taxon>
        <taxon>Burkholderiales</taxon>
        <taxon>Sphaerotilaceae</taxon>
        <taxon>Roseateles</taxon>
    </lineage>
</organism>
<name>A0ABR6GS68_9BURK</name>
<reference evidence="2 3" key="1">
    <citation type="submission" date="2020-08" db="EMBL/GenBank/DDBJ databases">
        <title>Genomic Encyclopedia of Type Strains, Phase III (KMG-III): the genomes of soil and plant-associated and newly described type strains.</title>
        <authorList>
            <person name="Whitman W."/>
        </authorList>
    </citation>
    <scope>NUCLEOTIDE SEQUENCE [LARGE SCALE GENOMIC DNA]</scope>
    <source>
        <strain evidence="2 3">CECT 7247</strain>
    </source>
</reference>
<keyword evidence="3" id="KW-1185">Reference proteome</keyword>